<sequence length="297" mass="34648">MDKFIMIDNNKVKISNPDKLLWPELGISKVDYIKYLIYLSPYIIKHAKDRFLTTIRYPDGYNKKFFYQKKVPAYAPDFVDTVNWKDGSEYINLNKQVTLIWLGNLASLEFHTTFNRIQKPFSPTSLVFDLDPSQGQTFDQVIEVALLIYETLNKLNVNSYVKTSGATGLQIYIPIGEKYDYNLARKISKFFAEYFANKYPNLITIERLKEKRGNKLYFDYLQMWEGKSIINPYSPRATKFASISMPVKWEEVKKGIKPSDFTIMNAMDRIKKNGDLFEPLIDNKNAENVSSILQQIK</sequence>
<dbReference type="InterPro" id="IPR014145">
    <property type="entry name" value="LigD_pol_dom"/>
</dbReference>
<organism evidence="2 3">
    <name type="scientific">Vallitalea longa</name>
    <dbReference type="NCBI Taxonomy" id="2936439"/>
    <lineage>
        <taxon>Bacteria</taxon>
        <taxon>Bacillati</taxon>
        <taxon>Bacillota</taxon>
        <taxon>Clostridia</taxon>
        <taxon>Lachnospirales</taxon>
        <taxon>Vallitaleaceae</taxon>
        <taxon>Vallitalea</taxon>
    </lineage>
</organism>
<dbReference type="NCBIfam" id="TIGR02778">
    <property type="entry name" value="ligD_pol"/>
    <property type="match status" value="1"/>
</dbReference>
<dbReference type="EMBL" id="BRLB01000004">
    <property type="protein sequence ID" value="GKX29505.1"/>
    <property type="molecule type" value="Genomic_DNA"/>
</dbReference>
<name>A0A9W6DEG6_9FIRM</name>
<accession>A0A9W6DEG6</accession>
<dbReference type="Gene3D" id="3.90.920.10">
    <property type="entry name" value="DNA primase, PRIM domain"/>
    <property type="match status" value="1"/>
</dbReference>
<evidence type="ECO:0000313" key="3">
    <source>
        <dbReference type="Proteomes" id="UP001144256"/>
    </source>
</evidence>
<evidence type="ECO:0000259" key="1">
    <source>
        <dbReference type="Pfam" id="PF21686"/>
    </source>
</evidence>
<gene>
    <name evidence="2" type="ORF">SH1V18_19850</name>
</gene>
<dbReference type="Pfam" id="PF21686">
    <property type="entry name" value="LigD_Prim-Pol"/>
    <property type="match status" value="1"/>
</dbReference>
<reference evidence="2" key="1">
    <citation type="submission" date="2022-06" db="EMBL/GenBank/DDBJ databases">
        <title>Vallitalea longa sp. nov., an anaerobic bacterium isolated from marine sediment.</title>
        <authorList>
            <person name="Hirano S."/>
            <person name="Terahara T."/>
            <person name="Mori K."/>
            <person name="Hamada M."/>
            <person name="Matsumoto R."/>
            <person name="Kobayashi T."/>
        </authorList>
    </citation>
    <scope>NUCLEOTIDE SEQUENCE</scope>
    <source>
        <strain evidence="2">SH18-1</strain>
    </source>
</reference>
<evidence type="ECO:0000313" key="2">
    <source>
        <dbReference type="EMBL" id="GKX29505.1"/>
    </source>
</evidence>
<dbReference type="PANTHER" id="PTHR42705:SF2">
    <property type="entry name" value="BIFUNCTIONAL NON-HOMOLOGOUS END JOINING PROTEIN LIGD"/>
    <property type="match status" value="1"/>
</dbReference>
<dbReference type="AlphaFoldDB" id="A0A9W6DEG6"/>
<dbReference type="PANTHER" id="PTHR42705">
    <property type="entry name" value="BIFUNCTIONAL NON-HOMOLOGOUS END JOINING PROTEIN LIGD"/>
    <property type="match status" value="1"/>
</dbReference>
<dbReference type="RefSeq" id="WP_281815020.1">
    <property type="nucleotide sequence ID" value="NZ_BRLB01000004.1"/>
</dbReference>
<keyword evidence="3" id="KW-1185">Reference proteome</keyword>
<comment type="caution">
    <text evidence="2">The sequence shown here is derived from an EMBL/GenBank/DDBJ whole genome shotgun (WGS) entry which is preliminary data.</text>
</comment>
<protein>
    <submittedName>
        <fullName evidence="2">DNA polymerase domain-containing protein</fullName>
    </submittedName>
</protein>
<feature type="domain" description="DNA ligase D polymerase" evidence="1">
    <location>
        <begin position="29"/>
        <end position="277"/>
    </location>
</feature>
<dbReference type="InterPro" id="IPR052171">
    <property type="entry name" value="NHEJ_LigD"/>
</dbReference>
<dbReference type="Proteomes" id="UP001144256">
    <property type="component" value="Unassembled WGS sequence"/>
</dbReference>
<proteinExistence type="predicted"/>